<accession>A0A1Y0I4D5</accession>
<evidence type="ECO:0000259" key="2">
    <source>
        <dbReference type="Pfam" id="PF13439"/>
    </source>
</evidence>
<dbReference type="Pfam" id="PF00534">
    <property type="entry name" value="Glycos_transf_1"/>
    <property type="match status" value="1"/>
</dbReference>
<keyword evidence="4" id="KW-1185">Reference proteome</keyword>
<dbReference type="GO" id="GO:0016757">
    <property type="term" value="F:glycosyltransferase activity"/>
    <property type="evidence" value="ECO:0007669"/>
    <property type="project" value="InterPro"/>
</dbReference>
<feature type="domain" description="Glycosyl transferase family 1" evidence="1">
    <location>
        <begin position="197"/>
        <end position="356"/>
    </location>
</feature>
<keyword evidence="3" id="KW-0808">Transferase</keyword>
<dbReference type="InterPro" id="IPR028098">
    <property type="entry name" value="Glyco_trans_4-like_N"/>
</dbReference>
<dbReference type="PANTHER" id="PTHR45947">
    <property type="entry name" value="SULFOQUINOVOSYL TRANSFERASE SQD2"/>
    <property type="match status" value="1"/>
</dbReference>
<evidence type="ECO:0000259" key="1">
    <source>
        <dbReference type="Pfam" id="PF00534"/>
    </source>
</evidence>
<sequence>MSLTKKITIVSETFHPEVNGVTNTLNHLVSGLQNLGHELQVIRPRQSEQDKDRYINHIQHVTVKGFPIPGYPELRFGIFAKHKLARLWKKNPPDAVYVATEGPLGWSAVSAATSLDIPVLTGLHTNFQSYSAYYGVGWLARFLIAYGRLFHNRSAGTIVPTHKMKTMIEGWNFKQVSVIGRGVNCENFSPAHRSAALREQWGVKQEDCAVIYVGRLAAEKNLNLAVKSYLKIHAKNPNTRFILVGDGPLRKSLESKYPEFHFAGMKRGKELSEHFASGDLFLFPSKTDTFGNVVTEAMASGLAVVAFDDAAASEYISNDINGGLVESFNEESYVATAQKYATTPSLLDKARKEARSTALSISWEAIIQQFEYKLLSLRPGDQAHAEQQQDYSVFSKNRSS</sequence>
<feature type="domain" description="Glycosyltransferase subfamily 4-like N-terminal" evidence="2">
    <location>
        <begin position="18"/>
        <end position="186"/>
    </location>
</feature>
<dbReference type="OrthoDB" id="9802525at2"/>
<dbReference type="Gene3D" id="3.40.50.2000">
    <property type="entry name" value="Glycogen Phosphorylase B"/>
    <property type="match status" value="2"/>
</dbReference>
<dbReference type="KEGG" id="ome:OLMES_1199"/>
<dbReference type="InterPro" id="IPR050194">
    <property type="entry name" value="Glycosyltransferase_grp1"/>
</dbReference>
<dbReference type="EMBL" id="CP021425">
    <property type="protein sequence ID" value="ARU55281.1"/>
    <property type="molecule type" value="Genomic_DNA"/>
</dbReference>
<dbReference type="SUPFAM" id="SSF53756">
    <property type="entry name" value="UDP-Glycosyltransferase/glycogen phosphorylase"/>
    <property type="match status" value="1"/>
</dbReference>
<dbReference type="CDD" id="cd03814">
    <property type="entry name" value="GT4-like"/>
    <property type="match status" value="1"/>
</dbReference>
<evidence type="ECO:0000313" key="3">
    <source>
        <dbReference type="EMBL" id="ARU55281.1"/>
    </source>
</evidence>
<organism evidence="3 4">
    <name type="scientific">Oleiphilus messinensis</name>
    <dbReference type="NCBI Taxonomy" id="141451"/>
    <lineage>
        <taxon>Bacteria</taxon>
        <taxon>Pseudomonadati</taxon>
        <taxon>Pseudomonadota</taxon>
        <taxon>Gammaproteobacteria</taxon>
        <taxon>Oceanospirillales</taxon>
        <taxon>Oleiphilaceae</taxon>
        <taxon>Oleiphilus</taxon>
    </lineage>
</organism>
<dbReference type="PANTHER" id="PTHR45947:SF3">
    <property type="entry name" value="SULFOQUINOVOSYL TRANSFERASE SQD2"/>
    <property type="match status" value="1"/>
</dbReference>
<dbReference type="Proteomes" id="UP000196027">
    <property type="component" value="Chromosome"/>
</dbReference>
<evidence type="ECO:0000313" key="4">
    <source>
        <dbReference type="Proteomes" id="UP000196027"/>
    </source>
</evidence>
<dbReference type="InterPro" id="IPR001296">
    <property type="entry name" value="Glyco_trans_1"/>
</dbReference>
<name>A0A1Y0I4D5_9GAMM</name>
<dbReference type="Pfam" id="PF13439">
    <property type="entry name" value="Glyco_transf_4"/>
    <property type="match status" value="1"/>
</dbReference>
<protein>
    <submittedName>
        <fullName evidence="3">Glycosyl transferase group 1</fullName>
    </submittedName>
</protein>
<dbReference type="AlphaFoldDB" id="A0A1Y0I4D5"/>
<gene>
    <name evidence="3" type="ORF">OLMES_1199</name>
</gene>
<reference evidence="3 4" key="1">
    <citation type="submission" date="2017-05" db="EMBL/GenBank/DDBJ databases">
        <title>Genomic insights into alkan degradation activity of Oleiphilus messinensis.</title>
        <authorList>
            <person name="Kozyavkin S.A."/>
            <person name="Slesarev A.I."/>
            <person name="Golyshin P.N."/>
            <person name="Korzhenkov A."/>
            <person name="Golyshina O.N."/>
            <person name="Toshchakov S.V."/>
        </authorList>
    </citation>
    <scope>NUCLEOTIDE SEQUENCE [LARGE SCALE GENOMIC DNA]</scope>
    <source>
        <strain evidence="3 4">ME102</strain>
    </source>
</reference>
<proteinExistence type="predicted"/>
<dbReference type="RefSeq" id="WP_087460404.1">
    <property type="nucleotide sequence ID" value="NZ_CP021425.1"/>
</dbReference>